<gene>
    <name evidence="2" type="ORF">SAMN05421541_120110</name>
</gene>
<protein>
    <submittedName>
        <fullName evidence="2">Uncharacterized protein</fullName>
    </submittedName>
</protein>
<evidence type="ECO:0000313" key="2">
    <source>
        <dbReference type="EMBL" id="SFF75244.1"/>
    </source>
</evidence>
<evidence type="ECO:0000313" key="3">
    <source>
        <dbReference type="Proteomes" id="UP000199645"/>
    </source>
</evidence>
<sequence>MATCNLCPPDARDIPDAEMAAHLRAVHPEVDADGTRKGDGSTIVRDASLEPASSPASSSPSAEEGDWR</sequence>
<accession>A0A1I2L7D4</accession>
<feature type="compositionally biased region" description="Low complexity" evidence="1">
    <location>
        <begin position="50"/>
        <end position="62"/>
    </location>
</feature>
<reference evidence="2 3" key="1">
    <citation type="submission" date="2016-10" db="EMBL/GenBank/DDBJ databases">
        <authorList>
            <person name="de Groot N.N."/>
        </authorList>
    </citation>
    <scope>NUCLEOTIDE SEQUENCE [LARGE SCALE GENOMIC DNA]</scope>
    <source>
        <strain evidence="2 3">DSM 43019</strain>
    </source>
</reference>
<name>A0A1I2L7D4_9ACTN</name>
<dbReference type="AlphaFoldDB" id="A0A1I2L7D4"/>
<dbReference type="EMBL" id="FONV01000020">
    <property type="protein sequence ID" value="SFF75244.1"/>
    <property type="molecule type" value="Genomic_DNA"/>
</dbReference>
<proteinExistence type="predicted"/>
<dbReference type="RefSeq" id="WP_143134111.1">
    <property type="nucleotide sequence ID" value="NZ_BOMT01000094.1"/>
</dbReference>
<dbReference type="STRING" id="35752.SAMN05421541_120110"/>
<organism evidence="2 3">
    <name type="scientific">Actinoplanes philippinensis</name>
    <dbReference type="NCBI Taxonomy" id="35752"/>
    <lineage>
        <taxon>Bacteria</taxon>
        <taxon>Bacillati</taxon>
        <taxon>Actinomycetota</taxon>
        <taxon>Actinomycetes</taxon>
        <taxon>Micromonosporales</taxon>
        <taxon>Micromonosporaceae</taxon>
        <taxon>Actinoplanes</taxon>
    </lineage>
</organism>
<feature type="region of interest" description="Disordered" evidence="1">
    <location>
        <begin position="27"/>
        <end position="68"/>
    </location>
</feature>
<keyword evidence="3" id="KW-1185">Reference proteome</keyword>
<dbReference type="Proteomes" id="UP000199645">
    <property type="component" value="Unassembled WGS sequence"/>
</dbReference>
<evidence type="ECO:0000256" key="1">
    <source>
        <dbReference type="SAM" id="MobiDB-lite"/>
    </source>
</evidence>
<dbReference type="OrthoDB" id="3298662at2"/>
<feature type="compositionally biased region" description="Basic and acidic residues" evidence="1">
    <location>
        <begin position="27"/>
        <end position="39"/>
    </location>
</feature>